<feature type="non-terminal residue" evidence="2">
    <location>
        <position position="1"/>
    </location>
</feature>
<organism evidence="2 3">
    <name type="scientific">Kingdonia uniflora</name>
    <dbReference type="NCBI Taxonomy" id="39325"/>
    <lineage>
        <taxon>Eukaryota</taxon>
        <taxon>Viridiplantae</taxon>
        <taxon>Streptophyta</taxon>
        <taxon>Embryophyta</taxon>
        <taxon>Tracheophyta</taxon>
        <taxon>Spermatophyta</taxon>
        <taxon>Magnoliopsida</taxon>
        <taxon>Ranunculales</taxon>
        <taxon>Circaeasteraceae</taxon>
        <taxon>Kingdonia</taxon>
    </lineage>
</organism>
<comment type="caution">
    <text evidence="2">The sequence shown here is derived from an EMBL/GenBank/DDBJ whole genome shotgun (WGS) entry which is preliminary data.</text>
</comment>
<dbReference type="AlphaFoldDB" id="A0A7J7M4W1"/>
<evidence type="ECO:0000256" key="1">
    <source>
        <dbReference type="SAM" id="MobiDB-lite"/>
    </source>
</evidence>
<evidence type="ECO:0000313" key="2">
    <source>
        <dbReference type="EMBL" id="KAF6149905.1"/>
    </source>
</evidence>
<keyword evidence="3" id="KW-1185">Reference proteome</keyword>
<feature type="compositionally biased region" description="Basic and acidic residues" evidence="1">
    <location>
        <begin position="192"/>
        <end position="205"/>
    </location>
</feature>
<dbReference type="PANTHER" id="PTHR33130:SF40">
    <property type="entry name" value="CHROMOGRANIN (DUF1639)"/>
    <property type="match status" value="1"/>
</dbReference>
<dbReference type="PANTHER" id="PTHR33130">
    <property type="entry name" value="PUTATIVE (DUF1639)-RELATED"/>
    <property type="match status" value="1"/>
</dbReference>
<sequence>MVATQELSSSSKSSSMATNSTTTLVKSQPLHNFSLPYWGRNETNNSHRRCRRLSPSYLKSSSPHHQTLEGEGEGDSDTDSICTRYTKLETRKKSVAAKKDRIGGEIGDEKPKKKIIFRLPKRGSSEELSAKEKSSGGGGAVDGGEVEGSVKKPWNLRARRSAAKSGGDIGDAGSSKNGEVKKDVSQIQKNPNLEKEKEKEKEKVKFTSSLSHREVEDDIFGLTGFKPVRRPKKKAKILQQQLDYIFPGCWLDMITADSYKVADVTAKLIHDLQFVFDCDKNDLEVTNFCSVRGTDLRLIEVRVSLEYLKTCLSPYGLWRDGIIISYQRFGLPSHLQLGQSKSAVGAEILWKM</sequence>
<feature type="region of interest" description="Disordered" evidence="1">
    <location>
        <begin position="113"/>
        <end position="205"/>
    </location>
</feature>
<protein>
    <submittedName>
        <fullName evidence="2">Uncharacterized protein</fullName>
    </submittedName>
</protein>
<feature type="compositionally biased region" description="Low complexity" evidence="1">
    <location>
        <begin position="8"/>
        <end position="23"/>
    </location>
</feature>
<gene>
    <name evidence="2" type="ORF">GIB67_008626</name>
</gene>
<reference evidence="2 3" key="1">
    <citation type="journal article" date="2020" name="IScience">
        <title>Genome Sequencing of the Endangered Kingdonia uniflora (Circaeasteraceae, Ranunculales) Reveals Potential Mechanisms of Evolutionary Specialization.</title>
        <authorList>
            <person name="Sun Y."/>
            <person name="Deng T."/>
            <person name="Zhang A."/>
            <person name="Moore M.J."/>
            <person name="Landis J.B."/>
            <person name="Lin N."/>
            <person name="Zhang H."/>
            <person name="Zhang X."/>
            <person name="Huang J."/>
            <person name="Zhang X."/>
            <person name="Sun H."/>
            <person name="Wang H."/>
        </authorList>
    </citation>
    <scope>NUCLEOTIDE SEQUENCE [LARGE SCALE GENOMIC DNA]</scope>
    <source>
        <strain evidence="2">TB1705</strain>
        <tissue evidence="2">Leaf</tissue>
    </source>
</reference>
<proteinExistence type="predicted"/>
<name>A0A7J7M4W1_9MAGN</name>
<accession>A0A7J7M4W1</accession>
<dbReference type="Pfam" id="PF07797">
    <property type="entry name" value="DUF1639"/>
    <property type="match status" value="1"/>
</dbReference>
<dbReference type="Proteomes" id="UP000541444">
    <property type="component" value="Unassembled WGS sequence"/>
</dbReference>
<dbReference type="EMBL" id="JACGCM010001775">
    <property type="protein sequence ID" value="KAF6149905.1"/>
    <property type="molecule type" value="Genomic_DNA"/>
</dbReference>
<dbReference type="InterPro" id="IPR012438">
    <property type="entry name" value="DUF1639"/>
</dbReference>
<feature type="region of interest" description="Disordered" evidence="1">
    <location>
        <begin position="1"/>
        <end position="79"/>
    </location>
</feature>
<dbReference type="OrthoDB" id="909814at2759"/>
<feature type="compositionally biased region" description="Basic and acidic residues" evidence="1">
    <location>
        <begin position="123"/>
        <end position="134"/>
    </location>
</feature>
<evidence type="ECO:0000313" key="3">
    <source>
        <dbReference type="Proteomes" id="UP000541444"/>
    </source>
</evidence>